<dbReference type="Gene3D" id="3.60.21.10">
    <property type="match status" value="1"/>
</dbReference>
<dbReference type="Gene3D" id="2.100.10.50">
    <property type="match status" value="1"/>
</dbReference>
<dbReference type="Pfam" id="PF00149">
    <property type="entry name" value="Metallophos"/>
    <property type="match status" value="1"/>
</dbReference>
<proteinExistence type="predicted"/>
<evidence type="ECO:0000313" key="3">
    <source>
        <dbReference type="EMBL" id="ORY95807.1"/>
    </source>
</evidence>
<evidence type="ECO:0000259" key="2">
    <source>
        <dbReference type="PROSITE" id="PS51498"/>
    </source>
</evidence>
<dbReference type="OrthoDB" id="783096at2759"/>
<dbReference type="EMBL" id="MCGN01000006">
    <property type="protein sequence ID" value="ORY95807.1"/>
    <property type="molecule type" value="Genomic_DNA"/>
</dbReference>
<gene>
    <name evidence="3" type="ORF">BCR43DRAFT_493624</name>
</gene>
<dbReference type="AlphaFoldDB" id="A0A1X2HAV1"/>
<evidence type="ECO:0000313" key="4">
    <source>
        <dbReference type="Proteomes" id="UP000242180"/>
    </source>
</evidence>
<name>A0A1X2HAV1_SYNRA</name>
<dbReference type="InterPro" id="IPR004843">
    <property type="entry name" value="Calcineurin-like_PHP"/>
</dbReference>
<dbReference type="PANTHER" id="PTHR32440">
    <property type="entry name" value="PHOSPHATASE DCR2-RELATED-RELATED"/>
    <property type="match status" value="1"/>
</dbReference>
<dbReference type="PROSITE" id="PS51498">
    <property type="entry name" value="MABP"/>
    <property type="match status" value="1"/>
</dbReference>
<accession>A0A1X2HAV1</accession>
<dbReference type="GO" id="GO:0005737">
    <property type="term" value="C:cytoplasm"/>
    <property type="evidence" value="ECO:0007669"/>
    <property type="project" value="TreeGrafter"/>
</dbReference>
<feature type="chain" id="PRO_5012100665" evidence="1">
    <location>
        <begin position="19"/>
        <end position="635"/>
    </location>
</feature>
<dbReference type="InParanoid" id="A0A1X2HAV1"/>
<dbReference type="CDD" id="cd07383">
    <property type="entry name" value="MPP_Dcr2"/>
    <property type="match status" value="1"/>
</dbReference>
<dbReference type="Proteomes" id="UP000242180">
    <property type="component" value="Unassembled WGS sequence"/>
</dbReference>
<evidence type="ECO:0000256" key="1">
    <source>
        <dbReference type="SAM" id="SignalP"/>
    </source>
</evidence>
<keyword evidence="4" id="KW-1185">Reference proteome</keyword>
<dbReference type="STRING" id="13706.A0A1X2HAV1"/>
<dbReference type="GO" id="GO:0004721">
    <property type="term" value="F:phosphoprotein phosphatase activity"/>
    <property type="evidence" value="ECO:0007669"/>
    <property type="project" value="TreeGrafter"/>
</dbReference>
<protein>
    <submittedName>
        <fullName evidence="3">Metallo-dependent phosphatase-like protein</fullName>
    </submittedName>
</protein>
<dbReference type="PANTHER" id="PTHR32440:SF0">
    <property type="entry name" value="PHOSPHATASE DCR2-RELATED"/>
    <property type="match status" value="1"/>
</dbReference>
<comment type="caution">
    <text evidence="3">The sequence shown here is derived from an EMBL/GenBank/DDBJ whole genome shotgun (WGS) entry which is preliminary data.</text>
</comment>
<feature type="signal peptide" evidence="1">
    <location>
        <begin position="1"/>
        <end position="18"/>
    </location>
</feature>
<dbReference type="SUPFAM" id="SSF56300">
    <property type="entry name" value="Metallo-dependent phosphatases"/>
    <property type="match status" value="1"/>
</dbReference>
<feature type="domain" description="MABP" evidence="2">
    <location>
        <begin position="115"/>
        <end position="252"/>
    </location>
</feature>
<dbReference type="FunCoup" id="A0A1X2HAV1">
    <property type="interactions" value="60"/>
</dbReference>
<dbReference type="InterPro" id="IPR023341">
    <property type="entry name" value="MABP"/>
</dbReference>
<dbReference type="OMA" id="AKPNALM"/>
<sequence length="635" mass="71633">MLLYLVILWTLLWGFASAFISDLRLTECDTTQYACPHFPQYRRIPIDLIEGSPRKGALYLELKDDPAADPITGIQIVKGDAFALPRSWHRLDTPLGRTDDDKQTLWLLYTKDKAKNPVSSVLVKSGSHPVVAAEYLRLPVNLNPGGSEPLYLFYAQDGPLDPITAITAKECFTHDCYLEGWERVEKDLNAGILIGMRVFLFYQRVRGEPPVTDVAVIVNDQTPPEGYHKVQVDLNAVTIRGASIHLWYKTSMEPTAEERENAVQSLAIEYGDPSVTPFGWEKIPVDLNSDNEDDSLGEPTFLFIRRGYTALPKVPPLTFDNNGTFKILQLADLHFTNENGHCRDVAADFPCEGDVTTIHQIERLLDLERPDLVVFTGDNVDSDGGNGDVSDARAAIFKFADPIIQRKIPWATVFGNHDDRNDLTREELYQVIHTMPYSLMERGPMSISGVGNYALRVNSSFDDESRHAFSIYFLDSHGYVNGSTTEYDWLKQDQLDWLIETSRGFGPHKPNALLFLHIPFWEYHGERDPPRLGDQREEVSSPQKNDIRVMSALRKAGDIRATGCGHNHNNDYCMDQDGIFLCYGGGLGVGAYGAGHMGWARRARIWEINQDGESIVTWKRLHDDTCTMIEYQTLL</sequence>
<reference evidence="3 4" key="1">
    <citation type="submission" date="2016-07" db="EMBL/GenBank/DDBJ databases">
        <title>Pervasive Adenine N6-methylation of Active Genes in Fungi.</title>
        <authorList>
            <consortium name="DOE Joint Genome Institute"/>
            <person name="Mondo S.J."/>
            <person name="Dannebaum R.O."/>
            <person name="Kuo R.C."/>
            <person name="Labutti K."/>
            <person name="Haridas S."/>
            <person name="Kuo A."/>
            <person name="Salamov A."/>
            <person name="Ahrendt S.R."/>
            <person name="Lipzen A."/>
            <person name="Sullivan W."/>
            <person name="Andreopoulos W.B."/>
            <person name="Clum A."/>
            <person name="Lindquist E."/>
            <person name="Daum C."/>
            <person name="Ramamoorthy G.K."/>
            <person name="Gryganskyi A."/>
            <person name="Culley D."/>
            <person name="Magnuson J.K."/>
            <person name="James T.Y."/>
            <person name="O'Malley M.A."/>
            <person name="Stajich J.E."/>
            <person name="Spatafora J.W."/>
            <person name="Visel A."/>
            <person name="Grigoriev I.V."/>
        </authorList>
    </citation>
    <scope>NUCLEOTIDE SEQUENCE [LARGE SCALE GENOMIC DNA]</scope>
    <source>
        <strain evidence="3 4">NRRL 2496</strain>
    </source>
</reference>
<organism evidence="3 4">
    <name type="scientific">Syncephalastrum racemosum</name>
    <name type="common">Filamentous fungus</name>
    <dbReference type="NCBI Taxonomy" id="13706"/>
    <lineage>
        <taxon>Eukaryota</taxon>
        <taxon>Fungi</taxon>
        <taxon>Fungi incertae sedis</taxon>
        <taxon>Mucoromycota</taxon>
        <taxon>Mucoromycotina</taxon>
        <taxon>Mucoromycetes</taxon>
        <taxon>Mucorales</taxon>
        <taxon>Syncephalastraceae</taxon>
        <taxon>Syncephalastrum</taxon>
    </lineage>
</organism>
<keyword evidence="1" id="KW-0732">Signal</keyword>
<dbReference type="InterPro" id="IPR029052">
    <property type="entry name" value="Metallo-depent_PP-like"/>
</dbReference>